<feature type="compositionally biased region" description="Polar residues" evidence="1">
    <location>
        <begin position="126"/>
        <end position="138"/>
    </location>
</feature>
<accession>W2YUZ2</accession>
<feature type="region of interest" description="Disordered" evidence="1">
    <location>
        <begin position="121"/>
        <end position="170"/>
    </location>
</feature>
<dbReference type="Proteomes" id="UP000018948">
    <property type="component" value="Unassembled WGS sequence"/>
</dbReference>
<comment type="caution">
    <text evidence="2">The sequence shown here is derived from an EMBL/GenBank/DDBJ whole genome shotgun (WGS) entry which is preliminary data.</text>
</comment>
<evidence type="ECO:0000313" key="3">
    <source>
        <dbReference type="Proteomes" id="UP000018948"/>
    </source>
</evidence>
<proteinExistence type="predicted"/>
<name>W2YUZ2_PHYNI</name>
<evidence type="ECO:0008006" key="4">
    <source>
        <dbReference type="Google" id="ProtNLM"/>
    </source>
</evidence>
<sequence length="170" mass="18945">AASTSLCSDKIAPRFEILLPNRERPTVIPITHHTDDRRQGYVSPDEVDENEVAIESRRKRIRLTQARYRQKLLDKPKRLELAIQQLKEQTQHLEYECNQIVGGLSPQKRLDCGSGVPSHLSARLQARSSEGSASSTVDTAAGPPRMAEQGEEQGEDVRSTKAPLSTEDMS</sequence>
<dbReference type="AlphaFoldDB" id="W2YUZ2"/>
<organism evidence="2 3">
    <name type="scientific">Phytophthora nicotianae P10297</name>
    <dbReference type="NCBI Taxonomy" id="1317064"/>
    <lineage>
        <taxon>Eukaryota</taxon>
        <taxon>Sar</taxon>
        <taxon>Stramenopiles</taxon>
        <taxon>Oomycota</taxon>
        <taxon>Peronosporomycetes</taxon>
        <taxon>Peronosporales</taxon>
        <taxon>Peronosporaceae</taxon>
        <taxon>Phytophthora</taxon>
    </lineage>
</organism>
<feature type="non-terminal residue" evidence="2">
    <location>
        <position position="1"/>
    </location>
</feature>
<protein>
    <recommendedName>
        <fullName evidence="4">BZIP domain-containing protein</fullName>
    </recommendedName>
</protein>
<evidence type="ECO:0000256" key="1">
    <source>
        <dbReference type="SAM" id="MobiDB-lite"/>
    </source>
</evidence>
<gene>
    <name evidence="2" type="ORF">F442_13663</name>
</gene>
<reference evidence="2 3" key="1">
    <citation type="submission" date="2013-11" db="EMBL/GenBank/DDBJ databases">
        <title>The Genome Sequence of Phytophthora parasitica P10297.</title>
        <authorList>
            <consortium name="The Broad Institute Genomics Platform"/>
            <person name="Russ C."/>
            <person name="Tyler B."/>
            <person name="Panabieres F."/>
            <person name="Shan W."/>
            <person name="Tripathy S."/>
            <person name="Grunwald N."/>
            <person name="Machado M."/>
            <person name="Johnson C.S."/>
            <person name="Walker B."/>
            <person name="Young S.K."/>
            <person name="Zeng Q."/>
            <person name="Gargeya S."/>
            <person name="Fitzgerald M."/>
            <person name="Haas B."/>
            <person name="Abouelleil A."/>
            <person name="Allen A.W."/>
            <person name="Alvarado L."/>
            <person name="Arachchi H.M."/>
            <person name="Berlin A.M."/>
            <person name="Chapman S.B."/>
            <person name="Gainer-Dewar J."/>
            <person name="Goldberg J."/>
            <person name="Griggs A."/>
            <person name="Gujja S."/>
            <person name="Hansen M."/>
            <person name="Howarth C."/>
            <person name="Imamovic A."/>
            <person name="Ireland A."/>
            <person name="Larimer J."/>
            <person name="McCowan C."/>
            <person name="Murphy C."/>
            <person name="Pearson M."/>
            <person name="Poon T.W."/>
            <person name="Priest M."/>
            <person name="Roberts A."/>
            <person name="Saif S."/>
            <person name="Shea T."/>
            <person name="Sisk P."/>
            <person name="Sykes S."/>
            <person name="Wortman J."/>
            <person name="Nusbaum C."/>
            <person name="Birren B."/>
        </authorList>
    </citation>
    <scope>NUCLEOTIDE SEQUENCE [LARGE SCALE GENOMIC DNA]</scope>
    <source>
        <strain evidence="2 3">P10297</strain>
    </source>
</reference>
<evidence type="ECO:0000313" key="2">
    <source>
        <dbReference type="EMBL" id="ETP38818.1"/>
    </source>
</evidence>
<dbReference type="EMBL" id="ANIY01002868">
    <property type="protein sequence ID" value="ETP38818.1"/>
    <property type="molecule type" value="Genomic_DNA"/>
</dbReference>